<name>A0ABU5EKC2_9FLAO</name>
<reference evidence="2 3" key="1">
    <citation type="submission" date="2023-11" db="EMBL/GenBank/DDBJ databases">
        <title>Winogradskyella pelagius sp. nov., isolated from coastal sediment.</title>
        <authorList>
            <person name="Li F."/>
        </authorList>
    </citation>
    <scope>NUCLEOTIDE SEQUENCE [LARGE SCALE GENOMIC DNA]</scope>
    <source>
        <strain evidence="2 3">KCTC 23502</strain>
    </source>
</reference>
<dbReference type="EMBL" id="JAXDAE010000001">
    <property type="protein sequence ID" value="MDY2585918.1"/>
    <property type="molecule type" value="Genomic_DNA"/>
</dbReference>
<evidence type="ECO:0000313" key="3">
    <source>
        <dbReference type="Proteomes" id="UP001285855"/>
    </source>
</evidence>
<proteinExistence type="predicted"/>
<protein>
    <submittedName>
        <fullName evidence="2">Porin family protein</fullName>
    </submittedName>
</protein>
<keyword evidence="3" id="KW-1185">Reference proteome</keyword>
<comment type="caution">
    <text evidence="2">The sequence shown here is derived from an EMBL/GenBank/DDBJ whole genome shotgun (WGS) entry which is preliminary data.</text>
</comment>
<dbReference type="InterPro" id="IPR025665">
    <property type="entry name" value="Beta-barrel_OMP_2"/>
</dbReference>
<dbReference type="Pfam" id="PF13568">
    <property type="entry name" value="OMP_b-brl_2"/>
    <property type="match status" value="1"/>
</dbReference>
<dbReference type="RefSeq" id="WP_320554304.1">
    <property type="nucleotide sequence ID" value="NZ_JAXDAE010000001.1"/>
</dbReference>
<organism evidence="2 3">
    <name type="scientific">Winogradskyella aquimaris</name>
    <dbReference type="NCBI Taxonomy" id="864074"/>
    <lineage>
        <taxon>Bacteria</taxon>
        <taxon>Pseudomonadati</taxon>
        <taxon>Bacteroidota</taxon>
        <taxon>Flavobacteriia</taxon>
        <taxon>Flavobacteriales</taxon>
        <taxon>Flavobacteriaceae</taxon>
        <taxon>Winogradskyella</taxon>
    </lineage>
</organism>
<sequence>MKNIFFIVLVTSGFLGFTQGSDDKDKSELYKNYREDQFYISVTYNLLSQKPSGVNQSGFSTGFHFGFIRDMPINKKRTVALGIGLGLSTNSYNQNMAITEVNNQIEFNIINESEINVSKNKFTTYLLEVPFELRWRKSSPTTYNFLRIYPGFKFGYLFYNSSKLKSSDGDVKLSNIDSFNRLQYGFTLSAGYGTWNVHAYYGLNAIFGDSTKLDGAALDMSSFKIGLMFYIL</sequence>
<feature type="domain" description="Outer membrane protein beta-barrel" evidence="1">
    <location>
        <begin position="26"/>
        <end position="207"/>
    </location>
</feature>
<dbReference type="Proteomes" id="UP001285855">
    <property type="component" value="Unassembled WGS sequence"/>
</dbReference>
<accession>A0ABU5EKC2</accession>
<gene>
    <name evidence="2" type="ORF">SNF14_01090</name>
</gene>
<evidence type="ECO:0000313" key="2">
    <source>
        <dbReference type="EMBL" id="MDY2585918.1"/>
    </source>
</evidence>
<evidence type="ECO:0000259" key="1">
    <source>
        <dbReference type="Pfam" id="PF13568"/>
    </source>
</evidence>